<evidence type="ECO:0000256" key="6">
    <source>
        <dbReference type="SAM" id="MobiDB-lite"/>
    </source>
</evidence>
<dbReference type="InterPro" id="IPR016024">
    <property type="entry name" value="ARM-type_fold"/>
</dbReference>
<proteinExistence type="inferred from homology"/>
<dbReference type="GO" id="GO:0005085">
    <property type="term" value="F:guanyl-nucleotide exchange factor activity"/>
    <property type="evidence" value="ECO:0007669"/>
    <property type="project" value="UniProtKB-KW"/>
</dbReference>
<evidence type="ECO:0000256" key="4">
    <source>
        <dbReference type="ARBA" id="ARBA00022658"/>
    </source>
</evidence>
<dbReference type="GO" id="GO:0001965">
    <property type="term" value="F:G-protein alpha-subunit binding"/>
    <property type="evidence" value="ECO:0007669"/>
    <property type="project" value="TreeGrafter"/>
</dbReference>
<dbReference type="Pfam" id="PF10165">
    <property type="entry name" value="Ric8"/>
    <property type="match status" value="1"/>
</dbReference>
<dbReference type="GO" id="GO:0005938">
    <property type="term" value="C:cell cortex"/>
    <property type="evidence" value="ECO:0007669"/>
    <property type="project" value="UniProtKB-SubCell"/>
</dbReference>
<keyword evidence="7" id="KW-1185">Reference proteome</keyword>
<keyword evidence="5" id="KW-0143">Chaperone</keyword>
<name>A0A7E4UQ17_PANRE</name>
<reference evidence="8" key="2">
    <citation type="submission" date="2020-10" db="UniProtKB">
        <authorList>
            <consortium name="WormBaseParasite"/>
        </authorList>
    </citation>
    <scope>IDENTIFICATION</scope>
</reference>
<accession>A0A7E4UQ17</accession>
<comment type="similarity">
    <text evidence="2">Belongs to the synembryn family.</text>
</comment>
<dbReference type="InterPro" id="IPR019318">
    <property type="entry name" value="Gua_nucleotide_exch_fac_Ric8"/>
</dbReference>
<dbReference type="Gene3D" id="1.25.10.10">
    <property type="entry name" value="Leucine-rich Repeat Variant"/>
    <property type="match status" value="1"/>
</dbReference>
<dbReference type="PRINTS" id="PR01802">
    <property type="entry name" value="SYNEMBRYN"/>
</dbReference>
<dbReference type="SUPFAM" id="SSF48371">
    <property type="entry name" value="ARM repeat"/>
    <property type="match status" value="1"/>
</dbReference>
<evidence type="ECO:0000256" key="3">
    <source>
        <dbReference type="ARBA" id="ARBA00022490"/>
    </source>
</evidence>
<evidence type="ECO:0000313" key="8">
    <source>
        <dbReference type="WBParaSite" id="Pan_g11084.t1"/>
    </source>
</evidence>
<keyword evidence="3" id="KW-0963">Cytoplasm</keyword>
<dbReference type="PANTHER" id="PTHR12425:SF5">
    <property type="entry name" value="SYNEMBRYN"/>
    <property type="match status" value="1"/>
</dbReference>
<reference evidence="7" key="1">
    <citation type="journal article" date="2013" name="Genetics">
        <title>The draft genome and transcriptome of Panagrellus redivivus are shaped by the harsh demands of a free-living lifestyle.</title>
        <authorList>
            <person name="Srinivasan J."/>
            <person name="Dillman A.R."/>
            <person name="Macchietto M.G."/>
            <person name="Heikkinen L."/>
            <person name="Lakso M."/>
            <person name="Fracchia K.M."/>
            <person name="Antoshechkin I."/>
            <person name="Mortazavi A."/>
            <person name="Wong G."/>
            <person name="Sternberg P.W."/>
        </authorList>
    </citation>
    <scope>NUCLEOTIDE SEQUENCE [LARGE SCALE GENOMIC DNA]</scope>
    <source>
        <strain evidence="7">MT8872</strain>
    </source>
</reference>
<dbReference type="GO" id="GO:0007186">
    <property type="term" value="P:G protein-coupled receptor signaling pathway"/>
    <property type="evidence" value="ECO:0007669"/>
    <property type="project" value="TreeGrafter"/>
</dbReference>
<keyword evidence="4" id="KW-0344">Guanine-nucleotide releasing factor</keyword>
<dbReference type="AlphaFoldDB" id="A0A7E4UQ17"/>
<evidence type="ECO:0000256" key="1">
    <source>
        <dbReference type="ARBA" id="ARBA00004544"/>
    </source>
</evidence>
<dbReference type="PANTHER" id="PTHR12425">
    <property type="entry name" value="SYNEMBRYN"/>
    <property type="match status" value="1"/>
</dbReference>
<organism evidence="7 8">
    <name type="scientific">Panagrellus redivivus</name>
    <name type="common">Microworm</name>
    <dbReference type="NCBI Taxonomy" id="6233"/>
    <lineage>
        <taxon>Eukaryota</taxon>
        <taxon>Metazoa</taxon>
        <taxon>Ecdysozoa</taxon>
        <taxon>Nematoda</taxon>
        <taxon>Chromadorea</taxon>
        <taxon>Rhabditida</taxon>
        <taxon>Tylenchina</taxon>
        <taxon>Panagrolaimomorpha</taxon>
        <taxon>Panagrolaimoidea</taxon>
        <taxon>Panagrolaimidae</taxon>
        <taxon>Panagrellus</taxon>
    </lineage>
</organism>
<protein>
    <submittedName>
        <fullName evidence="8">Synembryn-A</fullName>
    </submittedName>
</protein>
<dbReference type="InterPro" id="IPR008376">
    <property type="entry name" value="Chaperone_Ric-8_A/B"/>
</dbReference>
<dbReference type="Proteomes" id="UP000492821">
    <property type="component" value="Unassembled WGS sequence"/>
</dbReference>
<evidence type="ECO:0000256" key="5">
    <source>
        <dbReference type="ARBA" id="ARBA00023186"/>
    </source>
</evidence>
<dbReference type="WBParaSite" id="Pan_g11084.t1">
    <property type="protein sequence ID" value="Pan_g11084.t1"/>
    <property type="gene ID" value="Pan_g11084"/>
</dbReference>
<sequence>MVLPRMSLTRSVVKEFASRTPIEANLPALKAINAELAQKFTFSDLDVEVRKDINDLFVTQFDSASPAYQSALLELVRILCRDKTGVNLLFSDALVEKVLQAGGIFPGRPVANFNVVTEAVKCLVNALFNSVVARSVFEAKCEGQLVARIETILEFLKASSISADGDAAYTFPADFEFLKEGSRKAIEDLLFFDLRIAFVSSAHSIELQRKWVENNEKAKVFLDVLSFATKIAPIPPTSKNFEYATEALKILFNVYCHASMFDVDFAQTVANECARIVLNHDFDDDLKQNAVHLIATMPCCMPALCPLLGEEEAGTTTKIFEGYDMRFVDALLEVLARKVDKTGKEEVDLLSTFFTTLIYLCKNHKAARRFCRLKVIPPLRASHVEHPPDEGVTLRNKIVRLMLSPTNLRDLAGEFLFVLCKRSVSRLIKYTGFGHSAGLLANYGFLGSINEQKRESDSEASDMEDYKEVEDKVNPVTGYIIPPQENPLDNMSEAQKEFEAMKLANAMNRLLDEGVFQPASVGPDGKPRPVSHVNELVKDIPDENSDSDSD</sequence>
<dbReference type="InterPro" id="IPR011989">
    <property type="entry name" value="ARM-like"/>
</dbReference>
<comment type="subcellular location">
    <subcellularLocation>
        <location evidence="1">Cytoplasm</location>
        <location evidence="1">Cell cortex</location>
    </subcellularLocation>
</comment>
<evidence type="ECO:0000256" key="2">
    <source>
        <dbReference type="ARBA" id="ARBA00009049"/>
    </source>
</evidence>
<evidence type="ECO:0000313" key="7">
    <source>
        <dbReference type="Proteomes" id="UP000492821"/>
    </source>
</evidence>
<feature type="region of interest" description="Disordered" evidence="6">
    <location>
        <begin position="516"/>
        <end position="550"/>
    </location>
</feature>